<evidence type="ECO:0000259" key="1">
    <source>
        <dbReference type="SMART" id="SM00458"/>
    </source>
</evidence>
<feature type="domain" description="Ricin B lectin" evidence="1">
    <location>
        <begin position="19"/>
        <end position="161"/>
    </location>
</feature>
<dbReference type="PROSITE" id="PS50231">
    <property type="entry name" value="RICIN_B_LECTIN"/>
    <property type="match status" value="1"/>
</dbReference>
<proteinExistence type="predicted"/>
<organism evidence="2 3">
    <name type="scientific">Streptomyces abikoensis</name>
    <dbReference type="NCBI Taxonomy" id="97398"/>
    <lineage>
        <taxon>Bacteria</taxon>
        <taxon>Bacillati</taxon>
        <taxon>Actinomycetota</taxon>
        <taxon>Actinomycetes</taxon>
        <taxon>Kitasatosporales</taxon>
        <taxon>Streptomycetaceae</taxon>
        <taxon>Streptomyces</taxon>
    </lineage>
</organism>
<dbReference type="Proteomes" id="UP001611162">
    <property type="component" value="Unassembled WGS sequence"/>
</dbReference>
<dbReference type="Gene3D" id="2.80.10.50">
    <property type="match status" value="3"/>
</dbReference>
<reference evidence="2 3" key="1">
    <citation type="submission" date="2024-10" db="EMBL/GenBank/DDBJ databases">
        <title>The Natural Products Discovery Center: Release of the First 8490 Sequenced Strains for Exploring Actinobacteria Biosynthetic Diversity.</title>
        <authorList>
            <person name="Kalkreuter E."/>
            <person name="Kautsar S.A."/>
            <person name="Yang D."/>
            <person name="Bader C.D."/>
            <person name="Teijaro C.N."/>
            <person name="Fluegel L."/>
            <person name="Davis C.M."/>
            <person name="Simpson J.R."/>
            <person name="Lauterbach L."/>
            <person name="Steele A.D."/>
            <person name="Gui C."/>
            <person name="Meng S."/>
            <person name="Li G."/>
            <person name="Viehrig K."/>
            <person name="Ye F."/>
            <person name="Su P."/>
            <person name="Kiefer A.F."/>
            <person name="Nichols A."/>
            <person name="Cepeda A.J."/>
            <person name="Yan W."/>
            <person name="Fan B."/>
            <person name="Jiang Y."/>
            <person name="Adhikari A."/>
            <person name="Zheng C.-J."/>
            <person name="Schuster L."/>
            <person name="Cowan T.M."/>
            <person name="Smanski M.J."/>
            <person name="Chevrette M.G."/>
            <person name="De Carvalho L.P.S."/>
            <person name="Shen B."/>
        </authorList>
    </citation>
    <scope>NUCLEOTIDE SEQUENCE [LARGE SCALE GENOMIC DNA]</scope>
    <source>
        <strain evidence="2 3">NPDC020979</strain>
    </source>
</reference>
<evidence type="ECO:0000313" key="2">
    <source>
        <dbReference type="EMBL" id="MFI0914233.1"/>
    </source>
</evidence>
<accession>A0ABW7TA30</accession>
<dbReference type="SMART" id="SM00458">
    <property type="entry name" value="RICIN"/>
    <property type="match status" value="1"/>
</dbReference>
<dbReference type="InterPro" id="IPR000772">
    <property type="entry name" value="Ricin_B_lectin"/>
</dbReference>
<evidence type="ECO:0000313" key="3">
    <source>
        <dbReference type="Proteomes" id="UP001611162"/>
    </source>
</evidence>
<keyword evidence="3" id="KW-1185">Reference proteome</keyword>
<protein>
    <submittedName>
        <fullName evidence="2">RICIN domain-containing protein</fullName>
    </submittedName>
</protein>
<name>A0ABW7TA30_9ACTN</name>
<dbReference type="CDD" id="cd00161">
    <property type="entry name" value="beta-trefoil_Ricin-like"/>
    <property type="match status" value="1"/>
</dbReference>
<gene>
    <name evidence="2" type="ORF">ACH4TF_27825</name>
</gene>
<comment type="caution">
    <text evidence="2">The sequence shown here is derived from an EMBL/GenBank/DDBJ whole genome shotgun (WGS) entry which is preliminary data.</text>
</comment>
<dbReference type="EMBL" id="JBIRRB010000011">
    <property type="protein sequence ID" value="MFI0914233.1"/>
    <property type="molecule type" value="Genomic_DNA"/>
</dbReference>
<dbReference type="RefSeq" id="WP_397614249.1">
    <property type="nucleotide sequence ID" value="NZ_JBIRRB010000011.1"/>
</dbReference>
<dbReference type="Pfam" id="PF00652">
    <property type="entry name" value="Ricin_B_lectin"/>
    <property type="match status" value="1"/>
</dbReference>
<dbReference type="InterPro" id="IPR035992">
    <property type="entry name" value="Ricin_B-like_lectins"/>
</dbReference>
<sequence length="163" mass="17519">MAGALMATVQIAPASAVPTERVAIQNKHSHQCLEVADWSTSNGAPVRQWPCHSGANQRWYIRNSPEGSGRKIVVNANSGKCLDAPGGDIGNGSQLVQWDCNGGLNQTWWLPAGDGQDNIAFWAGASPNNQVMEINDFSTENGSRAQMWEYNGGNNQLWGLPIG</sequence>
<dbReference type="SUPFAM" id="SSF50370">
    <property type="entry name" value="Ricin B-like lectins"/>
    <property type="match status" value="1"/>
</dbReference>